<dbReference type="RefSeq" id="WP_016960032.1">
    <property type="nucleotide sequence ID" value="NZ_AJWN02000057.1"/>
</dbReference>
<dbReference type="Gene3D" id="3.40.50.620">
    <property type="entry name" value="HUPs"/>
    <property type="match status" value="1"/>
</dbReference>
<dbReference type="SUPFAM" id="SSF52402">
    <property type="entry name" value="Adenine nucleotide alpha hydrolases-like"/>
    <property type="match status" value="1"/>
</dbReference>
<feature type="domain" description="UspA" evidence="1">
    <location>
        <begin position="1"/>
        <end position="115"/>
    </location>
</feature>
<gene>
    <name evidence="2" type="ORF">A1OK_21210</name>
</gene>
<evidence type="ECO:0000259" key="1">
    <source>
        <dbReference type="Pfam" id="PF00582"/>
    </source>
</evidence>
<dbReference type="Pfam" id="PF00582">
    <property type="entry name" value="Usp"/>
    <property type="match status" value="1"/>
</dbReference>
<dbReference type="Proteomes" id="UP000095039">
    <property type="component" value="Unassembled WGS sequence"/>
</dbReference>
<sequence>MYSKILYALDLDSKPHLHKALAIAVQLNAELYVGYATYMGEDYTDDEIYFGKADGDKVVDSKKKELENKLEALLLGTELSKEHVYVVDGPVGKAIDHLAQTLSVELVLIAKSHHHFSLLIKPDTLIRYTSHYDLLSFN</sequence>
<dbReference type="AlphaFoldDB" id="A0A1E5C6W5"/>
<reference evidence="2 3" key="1">
    <citation type="journal article" date="2012" name="Science">
        <title>Ecological populations of bacteria act as socially cohesive units of antibiotic production and resistance.</title>
        <authorList>
            <person name="Cordero O.X."/>
            <person name="Wildschutte H."/>
            <person name="Kirkup B."/>
            <person name="Proehl S."/>
            <person name="Ngo L."/>
            <person name="Hussain F."/>
            <person name="Le Roux F."/>
            <person name="Mincer T."/>
            <person name="Polz M.F."/>
        </authorList>
    </citation>
    <scope>NUCLEOTIDE SEQUENCE [LARGE SCALE GENOMIC DNA]</scope>
    <source>
        <strain evidence="2 3">FF-454</strain>
    </source>
</reference>
<name>A0A1E5C6W5_9GAMM</name>
<evidence type="ECO:0000313" key="2">
    <source>
        <dbReference type="EMBL" id="OEE60932.1"/>
    </source>
</evidence>
<accession>A0A1E5C6W5</accession>
<proteinExistence type="predicted"/>
<organism evidence="2 3">
    <name type="scientific">Enterovibrio norvegicus FF-454</name>
    <dbReference type="NCBI Taxonomy" id="1185651"/>
    <lineage>
        <taxon>Bacteria</taxon>
        <taxon>Pseudomonadati</taxon>
        <taxon>Pseudomonadota</taxon>
        <taxon>Gammaproteobacteria</taxon>
        <taxon>Vibrionales</taxon>
        <taxon>Vibrionaceae</taxon>
        <taxon>Enterovibrio</taxon>
    </lineage>
</organism>
<keyword evidence="3" id="KW-1185">Reference proteome</keyword>
<protein>
    <recommendedName>
        <fullName evidence="1">UspA domain-containing protein</fullName>
    </recommendedName>
</protein>
<dbReference type="InterPro" id="IPR006016">
    <property type="entry name" value="UspA"/>
</dbReference>
<comment type="caution">
    <text evidence="2">The sequence shown here is derived from an EMBL/GenBank/DDBJ whole genome shotgun (WGS) entry which is preliminary data.</text>
</comment>
<evidence type="ECO:0000313" key="3">
    <source>
        <dbReference type="Proteomes" id="UP000095039"/>
    </source>
</evidence>
<dbReference type="InterPro" id="IPR014729">
    <property type="entry name" value="Rossmann-like_a/b/a_fold"/>
</dbReference>
<dbReference type="EMBL" id="AJWN02000057">
    <property type="protein sequence ID" value="OEE60932.1"/>
    <property type="molecule type" value="Genomic_DNA"/>
</dbReference>